<reference evidence="1 2" key="1">
    <citation type="submission" date="2013-09" db="EMBL/GenBank/DDBJ databases">
        <title>Corchorus capsularis genome sequencing.</title>
        <authorList>
            <person name="Alam M."/>
            <person name="Haque M.S."/>
            <person name="Islam M.S."/>
            <person name="Emdad E.M."/>
            <person name="Islam M.M."/>
            <person name="Ahmed B."/>
            <person name="Halim A."/>
            <person name="Hossen Q.M.M."/>
            <person name="Hossain M.Z."/>
            <person name="Ahmed R."/>
            <person name="Khan M.M."/>
            <person name="Islam R."/>
            <person name="Rashid M.M."/>
            <person name="Khan S.A."/>
            <person name="Rahman M.S."/>
            <person name="Alam M."/>
        </authorList>
    </citation>
    <scope>NUCLEOTIDE SEQUENCE [LARGE SCALE GENOMIC DNA]</scope>
    <source>
        <strain evidence="2">cv. CVL-1</strain>
        <tissue evidence="1">Whole seedling</tissue>
    </source>
</reference>
<dbReference type="PANTHER" id="PTHR38926">
    <property type="entry name" value="F-BOX DOMAIN CONTAINING PROTEIN, EXPRESSED"/>
    <property type="match status" value="1"/>
</dbReference>
<dbReference type="OrthoDB" id="722566at2759"/>
<dbReference type="InterPro" id="IPR032675">
    <property type="entry name" value="LRR_dom_sf"/>
</dbReference>
<accession>A0A1R3ID32</accession>
<dbReference type="Gramene" id="OMO80474">
    <property type="protein sequence ID" value="OMO80474"/>
    <property type="gene ID" value="CCACVL1_12943"/>
</dbReference>
<organism evidence="1 2">
    <name type="scientific">Corchorus capsularis</name>
    <name type="common">Jute</name>
    <dbReference type="NCBI Taxonomy" id="210143"/>
    <lineage>
        <taxon>Eukaryota</taxon>
        <taxon>Viridiplantae</taxon>
        <taxon>Streptophyta</taxon>
        <taxon>Embryophyta</taxon>
        <taxon>Tracheophyta</taxon>
        <taxon>Spermatophyta</taxon>
        <taxon>Magnoliopsida</taxon>
        <taxon>eudicotyledons</taxon>
        <taxon>Gunneridae</taxon>
        <taxon>Pentapetalae</taxon>
        <taxon>rosids</taxon>
        <taxon>malvids</taxon>
        <taxon>Malvales</taxon>
        <taxon>Malvaceae</taxon>
        <taxon>Grewioideae</taxon>
        <taxon>Apeibeae</taxon>
        <taxon>Corchorus</taxon>
    </lineage>
</organism>
<name>A0A1R3ID32_COCAP</name>
<evidence type="ECO:0008006" key="3">
    <source>
        <dbReference type="Google" id="ProtNLM"/>
    </source>
</evidence>
<gene>
    <name evidence="1" type="ORF">CCACVL1_12943</name>
</gene>
<dbReference type="SUPFAM" id="SSF52047">
    <property type="entry name" value="RNI-like"/>
    <property type="match status" value="1"/>
</dbReference>
<dbReference type="OMA" id="LKANEWN"/>
<keyword evidence="2" id="KW-1185">Reference proteome</keyword>
<dbReference type="AlphaFoldDB" id="A0A1R3ID32"/>
<dbReference type="Gene3D" id="3.80.10.10">
    <property type="entry name" value="Ribonuclease Inhibitor"/>
    <property type="match status" value="1"/>
</dbReference>
<dbReference type="STRING" id="210143.A0A1R3ID32"/>
<sequence>MDHEILVNIMKRSSLLQWGCRTGAIKTGAIKTCKSWLMAALDVFFPSPNIFDLRPHAHALATKSHRKIVILYMTLAIDFRPPTSGTQLLFPKTRLPRKAYRFVAKRLPSLTRINLPAGAKIRVENLRAMVPYWSNLEHVRFPASVADSLGTHCKKIHTLYLFGAIGNYIASTIAENFPLLEHLRIPYCILSNDALSIMLDGHKSLITLDTRHCLCVDEVLIPRIFRNYQHCNPKTAVHRRFFKPRGKEGNHRRYLKANEWNEDEILRKAAGINKFLQCGRKNDCSECSDLY</sequence>
<comment type="caution">
    <text evidence="1">The sequence shown here is derived from an EMBL/GenBank/DDBJ whole genome shotgun (WGS) entry which is preliminary data.</text>
</comment>
<dbReference type="PANTHER" id="PTHR38926:SF13">
    <property type="entry name" value="F-BOX DOMAIN CONTAINING PROTEIN, EXPRESSED"/>
    <property type="match status" value="1"/>
</dbReference>
<evidence type="ECO:0000313" key="2">
    <source>
        <dbReference type="Proteomes" id="UP000188268"/>
    </source>
</evidence>
<protein>
    <recommendedName>
        <fullName evidence="3">F-box/LRR-repeat protein</fullName>
    </recommendedName>
</protein>
<proteinExistence type="predicted"/>
<dbReference type="Proteomes" id="UP000188268">
    <property type="component" value="Unassembled WGS sequence"/>
</dbReference>
<dbReference type="EMBL" id="AWWV01010298">
    <property type="protein sequence ID" value="OMO80474.1"/>
    <property type="molecule type" value="Genomic_DNA"/>
</dbReference>
<evidence type="ECO:0000313" key="1">
    <source>
        <dbReference type="EMBL" id="OMO80474.1"/>
    </source>
</evidence>